<evidence type="ECO:0000256" key="2">
    <source>
        <dbReference type="PROSITE-ProRule" id="PRU00335"/>
    </source>
</evidence>
<accession>A0A1H0MWS6</accession>
<protein>
    <submittedName>
        <fullName evidence="4">DNA-binding transcriptional regulator, AcrR family</fullName>
    </submittedName>
</protein>
<feature type="DNA-binding region" description="H-T-H motif" evidence="2">
    <location>
        <begin position="32"/>
        <end position="51"/>
    </location>
</feature>
<evidence type="ECO:0000256" key="1">
    <source>
        <dbReference type="ARBA" id="ARBA00023125"/>
    </source>
</evidence>
<dbReference type="InterPro" id="IPR050109">
    <property type="entry name" value="HTH-type_TetR-like_transc_reg"/>
</dbReference>
<dbReference type="RefSeq" id="WP_091374583.1">
    <property type="nucleotide sequence ID" value="NZ_FNDV01000002.1"/>
</dbReference>
<dbReference type="SUPFAM" id="SSF48498">
    <property type="entry name" value="Tetracyclin repressor-like, C-terminal domain"/>
    <property type="match status" value="1"/>
</dbReference>
<proteinExistence type="predicted"/>
<gene>
    <name evidence="4" type="ORF">SAMN05192558_10589</name>
</gene>
<dbReference type="Pfam" id="PF17920">
    <property type="entry name" value="TetR_C_16"/>
    <property type="match status" value="1"/>
</dbReference>
<dbReference type="InterPro" id="IPR041678">
    <property type="entry name" value="TetR_C_16"/>
</dbReference>
<dbReference type="SUPFAM" id="SSF46689">
    <property type="entry name" value="Homeodomain-like"/>
    <property type="match status" value="1"/>
</dbReference>
<evidence type="ECO:0000259" key="3">
    <source>
        <dbReference type="PROSITE" id="PS50977"/>
    </source>
</evidence>
<dbReference type="AlphaFoldDB" id="A0A1H0MWS6"/>
<evidence type="ECO:0000313" key="4">
    <source>
        <dbReference type="EMBL" id="SDO84736.1"/>
    </source>
</evidence>
<dbReference type="Proteomes" id="UP000199651">
    <property type="component" value="Unassembled WGS sequence"/>
</dbReference>
<dbReference type="Gene3D" id="1.10.357.10">
    <property type="entry name" value="Tetracycline Repressor, domain 2"/>
    <property type="match status" value="1"/>
</dbReference>
<sequence length="188" mass="20251">MAGRRPGQTQTREHILSAARTQFGALGYGGATIRGIAAEAEVNPALIHHFFGTKEQVFVEALSLPVNPTVMAEVVLNGPRDHAGERLVRLMLGLWSAPEPGKSFLALLRSVSTNEQAAKMLREFLERAVLTKVATALGVPRLRMTAMAAQLVGLAMVRYVVRVEPMASATDDEVVAVVAPVIQHYLDG</sequence>
<reference evidence="5" key="1">
    <citation type="submission" date="2016-10" db="EMBL/GenBank/DDBJ databases">
        <authorList>
            <person name="Varghese N."/>
            <person name="Submissions S."/>
        </authorList>
    </citation>
    <scope>NUCLEOTIDE SEQUENCE [LARGE SCALE GENOMIC DNA]</scope>
    <source>
        <strain evidence="5">IBRC-M 10655</strain>
    </source>
</reference>
<dbReference type="OrthoDB" id="3210235at2"/>
<organism evidence="4 5">
    <name type="scientific">Actinokineospora alba</name>
    <dbReference type="NCBI Taxonomy" id="504798"/>
    <lineage>
        <taxon>Bacteria</taxon>
        <taxon>Bacillati</taxon>
        <taxon>Actinomycetota</taxon>
        <taxon>Actinomycetes</taxon>
        <taxon>Pseudonocardiales</taxon>
        <taxon>Pseudonocardiaceae</taxon>
        <taxon>Actinokineospora</taxon>
    </lineage>
</organism>
<dbReference type="InterPro" id="IPR023772">
    <property type="entry name" value="DNA-bd_HTH_TetR-type_CS"/>
</dbReference>
<dbReference type="EMBL" id="FNJB01000005">
    <property type="protein sequence ID" value="SDO84736.1"/>
    <property type="molecule type" value="Genomic_DNA"/>
</dbReference>
<name>A0A1H0MWS6_9PSEU</name>
<dbReference type="GO" id="GO:0003700">
    <property type="term" value="F:DNA-binding transcription factor activity"/>
    <property type="evidence" value="ECO:0007669"/>
    <property type="project" value="TreeGrafter"/>
</dbReference>
<dbReference type="PANTHER" id="PTHR30055:SF235">
    <property type="entry name" value="TRANSCRIPTIONAL REGULATORY PROTEIN"/>
    <property type="match status" value="1"/>
</dbReference>
<dbReference type="GO" id="GO:0000976">
    <property type="term" value="F:transcription cis-regulatory region binding"/>
    <property type="evidence" value="ECO:0007669"/>
    <property type="project" value="TreeGrafter"/>
</dbReference>
<dbReference type="InterPro" id="IPR009057">
    <property type="entry name" value="Homeodomain-like_sf"/>
</dbReference>
<dbReference type="STRING" id="504798.SAMN05421871_102139"/>
<dbReference type="InterPro" id="IPR036271">
    <property type="entry name" value="Tet_transcr_reg_TetR-rel_C_sf"/>
</dbReference>
<dbReference type="Pfam" id="PF00440">
    <property type="entry name" value="TetR_N"/>
    <property type="match status" value="1"/>
</dbReference>
<feature type="domain" description="HTH tetR-type" evidence="3">
    <location>
        <begin position="9"/>
        <end position="69"/>
    </location>
</feature>
<dbReference type="PANTHER" id="PTHR30055">
    <property type="entry name" value="HTH-TYPE TRANSCRIPTIONAL REGULATOR RUTR"/>
    <property type="match status" value="1"/>
</dbReference>
<dbReference type="InterPro" id="IPR001647">
    <property type="entry name" value="HTH_TetR"/>
</dbReference>
<dbReference type="PROSITE" id="PS50977">
    <property type="entry name" value="HTH_TETR_2"/>
    <property type="match status" value="1"/>
</dbReference>
<keyword evidence="5" id="KW-1185">Reference proteome</keyword>
<evidence type="ECO:0000313" key="5">
    <source>
        <dbReference type="Proteomes" id="UP000199651"/>
    </source>
</evidence>
<keyword evidence="1 2" id="KW-0238">DNA-binding</keyword>
<dbReference type="Gene3D" id="1.10.10.60">
    <property type="entry name" value="Homeodomain-like"/>
    <property type="match status" value="1"/>
</dbReference>
<dbReference type="PROSITE" id="PS01081">
    <property type="entry name" value="HTH_TETR_1"/>
    <property type="match status" value="1"/>
</dbReference>